<dbReference type="EMBL" id="JAINUF010000005">
    <property type="protein sequence ID" value="KAJ8361155.1"/>
    <property type="molecule type" value="Genomic_DNA"/>
</dbReference>
<evidence type="ECO:0000313" key="3">
    <source>
        <dbReference type="Proteomes" id="UP001152622"/>
    </source>
</evidence>
<proteinExistence type="predicted"/>
<keyword evidence="3" id="KW-1185">Reference proteome</keyword>
<gene>
    <name evidence="2" type="ORF">SKAU_G00176800</name>
</gene>
<dbReference type="Proteomes" id="UP001152622">
    <property type="component" value="Chromosome 5"/>
</dbReference>
<sequence>MVKATAGGRVQRAADDNRPRGRLLRSERGPDVGRATRDGTHLPPGGRFTKISPLSSRVGDHTAHSDQAAAEPGPPHPPPPPPRPRDDSRFHTFHRPSQRPGEQRGGRRGVWLEFRRAQRISEARSQRLSVPSCPGERANCTGEKSPCLGHLKGPRAQSLSVPRVEWPLHHRSQEEMPYRGCGPGVHLTSSAHLPLKTPPSLMAPETAGKPTQQRGSAVRDEQGPPGGAEVQVQMAQKAGTDSAAVAVSYEPAPPRFSCTSAVPHPTLAPLCHPRCWPVPRPVMDMPRPR</sequence>
<evidence type="ECO:0000256" key="1">
    <source>
        <dbReference type="SAM" id="MobiDB-lite"/>
    </source>
</evidence>
<dbReference type="AlphaFoldDB" id="A0A9Q1J1A1"/>
<comment type="caution">
    <text evidence="2">The sequence shown here is derived from an EMBL/GenBank/DDBJ whole genome shotgun (WGS) entry which is preliminary data.</text>
</comment>
<feature type="region of interest" description="Disordered" evidence="1">
    <location>
        <begin position="198"/>
        <end position="229"/>
    </location>
</feature>
<feature type="region of interest" description="Disordered" evidence="1">
    <location>
        <begin position="1"/>
        <end position="110"/>
    </location>
</feature>
<reference evidence="2" key="1">
    <citation type="journal article" date="2023" name="Science">
        <title>Genome structures resolve the early diversification of teleost fishes.</title>
        <authorList>
            <person name="Parey E."/>
            <person name="Louis A."/>
            <person name="Montfort J."/>
            <person name="Bouchez O."/>
            <person name="Roques C."/>
            <person name="Iampietro C."/>
            <person name="Lluch J."/>
            <person name="Castinel A."/>
            <person name="Donnadieu C."/>
            <person name="Desvignes T."/>
            <person name="Floi Bucao C."/>
            <person name="Jouanno E."/>
            <person name="Wen M."/>
            <person name="Mejri S."/>
            <person name="Dirks R."/>
            <person name="Jansen H."/>
            <person name="Henkel C."/>
            <person name="Chen W.J."/>
            <person name="Zahm M."/>
            <person name="Cabau C."/>
            <person name="Klopp C."/>
            <person name="Thompson A.W."/>
            <person name="Robinson-Rechavi M."/>
            <person name="Braasch I."/>
            <person name="Lecointre G."/>
            <person name="Bobe J."/>
            <person name="Postlethwait J.H."/>
            <person name="Berthelot C."/>
            <person name="Roest Crollius H."/>
            <person name="Guiguen Y."/>
        </authorList>
    </citation>
    <scope>NUCLEOTIDE SEQUENCE</scope>
    <source>
        <strain evidence="2">WJC10195</strain>
    </source>
</reference>
<evidence type="ECO:0000313" key="2">
    <source>
        <dbReference type="EMBL" id="KAJ8361155.1"/>
    </source>
</evidence>
<feature type="compositionally biased region" description="Basic and acidic residues" evidence="1">
    <location>
        <begin position="12"/>
        <end position="40"/>
    </location>
</feature>
<organism evidence="2 3">
    <name type="scientific">Synaphobranchus kaupii</name>
    <name type="common">Kaup's arrowtooth eel</name>
    <dbReference type="NCBI Taxonomy" id="118154"/>
    <lineage>
        <taxon>Eukaryota</taxon>
        <taxon>Metazoa</taxon>
        <taxon>Chordata</taxon>
        <taxon>Craniata</taxon>
        <taxon>Vertebrata</taxon>
        <taxon>Euteleostomi</taxon>
        <taxon>Actinopterygii</taxon>
        <taxon>Neopterygii</taxon>
        <taxon>Teleostei</taxon>
        <taxon>Anguilliformes</taxon>
        <taxon>Synaphobranchidae</taxon>
        <taxon>Synaphobranchus</taxon>
    </lineage>
</organism>
<accession>A0A9Q1J1A1</accession>
<name>A0A9Q1J1A1_SYNKA</name>
<feature type="compositionally biased region" description="Pro residues" evidence="1">
    <location>
        <begin position="72"/>
        <end position="82"/>
    </location>
</feature>
<protein>
    <submittedName>
        <fullName evidence="2">Uncharacterized protein</fullName>
    </submittedName>
</protein>